<evidence type="ECO:0008006" key="3">
    <source>
        <dbReference type="Google" id="ProtNLM"/>
    </source>
</evidence>
<dbReference type="EMBL" id="MCGH01000003">
    <property type="protein sequence ID" value="ODM03174.1"/>
    <property type="molecule type" value="Genomic_DNA"/>
</dbReference>
<name>A0A1E3A334_9FIRM</name>
<proteinExistence type="predicted"/>
<protein>
    <recommendedName>
        <fullName evidence="3">CopG family transcriptional regulator</fullName>
    </recommendedName>
</protein>
<evidence type="ECO:0000313" key="2">
    <source>
        <dbReference type="Proteomes" id="UP000094067"/>
    </source>
</evidence>
<accession>A0A1E3A334</accession>
<organism evidence="1 2">
    <name type="scientific">Eisenbergiella tayi</name>
    <dbReference type="NCBI Taxonomy" id="1432052"/>
    <lineage>
        <taxon>Bacteria</taxon>
        <taxon>Bacillati</taxon>
        <taxon>Bacillota</taxon>
        <taxon>Clostridia</taxon>
        <taxon>Lachnospirales</taxon>
        <taxon>Lachnospiraceae</taxon>
        <taxon>Eisenbergiella</taxon>
    </lineage>
</organism>
<reference evidence="1 2" key="1">
    <citation type="submission" date="2016-07" db="EMBL/GenBank/DDBJ databases">
        <title>Characterization of isolates of Eisenbergiella tayi derived from blood cultures, using whole genome sequencing.</title>
        <authorList>
            <person name="Burdz T."/>
            <person name="Wiebe D."/>
            <person name="Huynh C."/>
            <person name="Bernard K."/>
        </authorList>
    </citation>
    <scope>NUCLEOTIDE SEQUENCE [LARGE SCALE GENOMIC DNA]</scope>
    <source>
        <strain evidence="1 2">NML 110608</strain>
    </source>
</reference>
<dbReference type="RefSeq" id="WP_069153709.1">
    <property type="nucleotide sequence ID" value="NZ_MCGH01000003.1"/>
</dbReference>
<sequence length="62" mass="7623">MDTRRMSVTILPEWEHDLDNLKREKFYDKPRSEMIRFLIQLGLEKSKQKTPDDREQECRGRK</sequence>
<gene>
    <name evidence="1" type="ORF">BEI61_03968</name>
</gene>
<dbReference type="Proteomes" id="UP000094067">
    <property type="component" value="Unassembled WGS sequence"/>
</dbReference>
<dbReference type="AlphaFoldDB" id="A0A1E3A334"/>
<evidence type="ECO:0000313" key="1">
    <source>
        <dbReference type="EMBL" id="ODM03174.1"/>
    </source>
</evidence>
<comment type="caution">
    <text evidence="1">The sequence shown here is derived from an EMBL/GenBank/DDBJ whole genome shotgun (WGS) entry which is preliminary data.</text>
</comment>